<organism evidence="1 2">
    <name type="scientific">Tritrichomonas musculus</name>
    <dbReference type="NCBI Taxonomy" id="1915356"/>
    <lineage>
        <taxon>Eukaryota</taxon>
        <taxon>Metamonada</taxon>
        <taxon>Parabasalia</taxon>
        <taxon>Tritrichomonadida</taxon>
        <taxon>Tritrichomonadidae</taxon>
        <taxon>Tritrichomonas</taxon>
    </lineage>
</organism>
<proteinExistence type="predicted"/>
<dbReference type="InterPro" id="IPR011989">
    <property type="entry name" value="ARM-like"/>
</dbReference>
<dbReference type="EMBL" id="JAPFFF010000041">
    <property type="protein sequence ID" value="KAK8841403.1"/>
    <property type="molecule type" value="Genomic_DNA"/>
</dbReference>
<protein>
    <recommendedName>
        <fullName evidence="3">MMS19 nucleotide excision repair protein</fullName>
    </recommendedName>
</protein>
<comment type="caution">
    <text evidence="1">The sequence shown here is derived from an EMBL/GenBank/DDBJ whole genome shotgun (WGS) entry which is preliminary data.</text>
</comment>
<evidence type="ECO:0000313" key="1">
    <source>
        <dbReference type="EMBL" id="KAK8841403.1"/>
    </source>
</evidence>
<dbReference type="Gene3D" id="1.25.10.10">
    <property type="entry name" value="Leucine-rich Repeat Variant"/>
    <property type="match status" value="1"/>
</dbReference>
<dbReference type="SUPFAM" id="SSF48371">
    <property type="entry name" value="ARM repeat"/>
    <property type="match status" value="1"/>
</dbReference>
<dbReference type="InterPro" id="IPR016024">
    <property type="entry name" value="ARM-type_fold"/>
</dbReference>
<sequence>MDEKNIIDSITKFGQEIMNPQEGTVINEPYFNITPEQFIRFLDLIKGEKDSPLEVGLDNLLPHITTDVWPNLNDDQRELTRKKLVEKLNLNFYEKSISRFADTCITIYKLSMNKWDELVNFIFNDKINEITGLLFIRFMSLADSSFIKENMQKIVELTSKLFSVSNCSVQTGLIVILTIIDSSNAFKLRPELVSLLWSTLIKIFTEEPDRTDFVLPLVADIFESSPEILSEKVEFVAQTISAITDEKSAQPILHLIPYLNSDDLPNLLEKLLSIADIFITNHNEIPKDLISDIDESPLDDLTEAAISKIIEFIRPKLSTPAGLALFAPFAAHIAEQFGEKDLFEVVDNCLKDTPIKIALGLAIFECLSGYSDDLPFDLPDDLMYKFLDLFVSDEEFVRNAAYSTISSLIENNVFIHADQTAALLKIFPKINDRPDNKSDIILFFKQLRKLLRVEGVSDEVVVSLFNFSTELIKSKSPKPNESDYFLLSQCLSVVCAVASQEGDDLVLKELPTFLPLSTNMLKSNQIDSFVYASRSLVLLTSLSPKDSRRPTLALVPRIIQIATGEFETPPKVKGNVAVALSSILVCLEVKKDFDKCLQIIDDFIASKEVHLVTAAGTMAEILRSTQDEKLNFAIFDILSQAAATTKETECLNSLLNAIRKIIKNFKVPEEKVLPLLKLIISGGHPVFDRKPPSMLTDKSTKLYSYLTEICDHYEDLKEEIAPIAVYWFRDAPIFMRGVIIQLITYLATEKAIKGDSEEALILIQILSNGMTGQKPDTDEIYLGNILVLLKQNSNLYDVQKLMDQMIIYWKDEKTKENEQAAGWRAQVGSAILVLCSLGANVDKEVVEEALAGYSSSNEFGKCEEMSEAIVKICDDQEDKWKDLKPTIAKTITEVLILPKEKLEEYCIPPNVVTELKRVLKLIIRANSQVEREITKGFGKNRQLQNRFKALFK</sequence>
<gene>
    <name evidence="1" type="ORF">M9Y10_027020</name>
</gene>
<evidence type="ECO:0000313" key="2">
    <source>
        <dbReference type="Proteomes" id="UP001470230"/>
    </source>
</evidence>
<dbReference type="Proteomes" id="UP001470230">
    <property type="component" value="Unassembled WGS sequence"/>
</dbReference>
<reference evidence="1 2" key="1">
    <citation type="submission" date="2024-04" db="EMBL/GenBank/DDBJ databases">
        <title>Tritrichomonas musculus Genome.</title>
        <authorList>
            <person name="Alves-Ferreira E."/>
            <person name="Grigg M."/>
            <person name="Lorenzi H."/>
            <person name="Galac M."/>
        </authorList>
    </citation>
    <scope>NUCLEOTIDE SEQUENCE [LARGE SCALE GENOMIC DNA]</scope>
    <source>
        <strain evidence="1 2">EAF2021</strain>
    </source>
</reference>
<evidence type="ECO:0008006" key="3">
    <source>
        <dbReference type="Google" id="ProtNLM"/>
    </source>
</evidence>
<name>A0ABR2H5C8_9EUKA</name>
<keyword evidence="2" id="KW-1185">Reference proteome</keyword>
<accession>A0ABR2H5C8</accession>